<dbReference type="Proteomes" id="UP000659904">
    <property type="component" value="Unassembled WGS sequence"/>
</dbReference>
<keyword evidence="3" id="KW-1185">Reference proteome</keyword>
<evidence type="ECO:0000313" key="2">
    <source>
        <dbReference type="EMBL" id="GIF96147.1"/>
    </source>
</evidence>
<dbReference type="AlphaFoldDB" id="A0A8J3NXB7"/>
<organism evidence="2 3">
    <name type="scientific">Catellatospora citrea</name>
    <dbReference type="NCBI Taxonomy" id="53366"/>
    <lineage>
        <taxon>Bacteria</taxon>
        <taxon>Bacillati</taxon>
        <taxon>Actinomycetota</taxon>
        <taxon>Actinomycetes</taxon>
        <taxon>Micromonosporales</taxon>
        <taxon>Micromonosporaceae</taxon>
        <taxon>Catellatospora</taxon>
    </lineage>
</organism>
<gene>
    <name evidence="2" type="ORF">Cci01nite_12410</name>
</gene>
<proteinExistence type="predicted"/>
<sequence>MNEPRPPVEGTWELAILTPLGRQHTVLTLTRRDGRLTGTMRDVRHGEQVDLVELEQHGARLTWAQSITRPMRLNLAFDVTVDGAAMSGQAKAGRLPASRVTGQRATPAGG</sequence>
<dbReference type="EMBL" id="BONH01000003">
    <property type="protein sequence ID" value="GIF96147.1"/>
    <property type="molecule type" value="Genomic_DNA"/>
</dbReference>
<evidence type="ECO:0000313" key="3">
    <source>
        <dbReference type="Proteomes" id="UP000659904"/>
    </source>
</evidence>
<feature type="region of interest" description="Disordered" evidence="1">
    <location>
        <begin position="88"/>
        <end position="110"/>
    </location>
</feature>
<protein>
    <submittedName>
        <fullName evidence="2">Uncharacterized protein</fullName>
    </submittedName>
</protein>
<comment type="caution">
    <text evidence="2">The sequence shown here is derived from an EMBL/GenBank/DDBJ whole genome shotgun (WGS) entry which is preliminary data.</text>
</comment>
<evidence type="ECO:0000256" key="1">
    <source>
        <dbReference type="SAM" id="MobiDB-lite"/>
    </source>
</evidence>
<reference evidence="2 3" key="1">
    <citation type="submission" date="2021-01" db="EMBL/GenBank/DDBJ databases">
        <title>Whole genome shotgun sequence of Catellatospora citrea NBRC 14495.</title>
        <authorList>
            <person name="Komaki H."/>
            <person name="Tamura T."/>
        </authorList>
    </citation>
    <scope>NUCLEOTIDE SEQUENCE [LARGE SCALE GENOMIC DNA]</scope>
    <source>
        <strain evidence="2 3">NBRC 14495</strain>
    </source>
</reference>
<dbReference type="RefSeq" id="WP_120320801.1">
    <property type="nucleotide sequence ID" value="NZ_BONH01000003.1"/>
</dbReference>
<name>A0A8J3NXB7_9ACTN</name>
<accession>A0A8J3NXB7</accession>